<gene>
    <name evidence="2" type="ORF">D4Q52_16445</name>
</gene>
<dbReference type="Pfam" id="PF12697">
    <property type="entry name" value="Abhydrolase_6"/>
    <property type="match status" value="1"/>
</dbReference>
<dbReference type="AlphaFoldDB" id="A0A418V3I8"/>
<dbReference type="InterPro" id="IPR000639">
    <property type="entry name" value="Epox_hydrolase-like"/>
</dbReference>
<dbReference type="Proteomes" id="UP000285523">
    <property type="component" value="Unassembled WGS sequence"/>
</dbReference>
<dbReference type="PRINTS" id="PR00412">
    <property type="entry name" value="EPOXHYDRLASE"/>
</dbReference>
<dbReference type="PRINTS" id="PR00111">
    <property type="entry name" value="ABHYDROLASE"/>
</dbReference>
<dbReference type="RefSeq" id="WP_119857647.1">
    <property type="nucleotide sequence ID" value="NZ_QYYD01000016.1"/>
</dbReference>
<sequence>MQTQSIETSAGQIAYRRSAGSGPTIVFVHGNSASSRAFARQLDGPLGAKYRLLVPDLPGHGASADAADPAASYTMPGYAAMLRDFALQLGATDAVFVGWSLGGHIVLEAAPDLPQARGFAIFGTPPIGFPPAMEQAFLATPAMAYTFQPELSEEQARAYVGAAFRPGATELPPQMVADVLRTDGRARAQLAASITPDGYRDEIDVVAKLSQPFAVLHGAQEQLVNGDYFATLTMPTLWRGAVQVIEGAGHLPQWEQPERFDALIDAFVAEVNG</sequence>
<evidence type="ECO:0000313" key="2">
    <source>
        <dbReference type="EMBL" id="RJF70649.1"/>
    </source>
</evidence>
<comment type="caution">
    <text evidence="2">The sequence shown here is derived from an EMBL/GenBank/DDBJ whole genome shotgun (WGS) entry which is preliminary data.</text>
</comment>
<dbReference type="SUPFAM" id="SSF53474">
    <property type="entry name" value="alpha/beta-Hydrolases"/>
    <property type="match status" value="1"/>
</dbReference>
<protein>
    <submittedName>
        <fullName evidence="2">Alpha/beta hydrolase</fullName>
    </submittedName>
</protein>
<dbReference type="Gene3D" id="3.40.50.1820">
    <property type="entry name" value="alpha/beta hydrolase"/>
    <property type="match status" value="1"/>
</dbReference>
<dbReference type="PANTHER" id="PTHR43798">
    <property type="entry name" value="MONOACYLGLYCEROL LIPASE"/>
    <property type="match status" value="1"/>
</dbReference>
<feature type="domain" description="AB hydrolase-1" evidence="1">
    <location>
        <begin position="25"/>
        <end position="260"/>
    </location>
</feature>
<dbReference type="GO" id="GO:0016787">
    <property type="term" value="F:hydrolase activity"/>
    <property type="evidence" value="ECO:0007669"/>
    <property type="project" value="UniProtKB-KW"/>
</dbReference>
<accession>A0A418V3I8</accession>
<dbReference type="InterPro" id="IPR050266">
    <property type="entry name" value="AB_hydrolase_sf"/>
</dbReference>
<proteinExistence type="predicted"/>
<name>A0A418V3I8_RHOPL</name>
<organism evidence="2 3">
    <name type="scientific">Rhodopseudomonas palustris</name>
    <dbReference type="NCBI Taxonomy" id="1076"/>
    <lineage>
        <taxon>Bacteria</taxon>
        <taxon>Pseudomonadati</taxon>
        <taxon>Pseudomonadota</taxon>
        <taxon>Alphaproteobacteria</taxon>
        <taxon>Hyphomicrobiales</taxon>
        <taxon>Nitrobacteraceae</taxon>
        <taxon>Rhodopseudomonas</taxon>
    </lineage>
</organism>
<dbReference type="InterPro" id="IPR029058">
    <property type="entry name" value="AB_hydrolase_fold"/>
</dbReference>
<dbReference type="PANTHER" id="PTHR43798:SF33">
    <property type="entry name" value="HYDROLASE, PUTATIVE (AFU_ORTHOLOGUE AFUA_2G14860)-RELATED"/>
    <property type="match status" value="1"/>
</dbReference>
<dbReference type="EMBL" id="QYYD01000016">
    <property type="protein sequence ID" value="RJF70649.1"/>
    <property type="molecule type" value="Genomic_DNA"/>
</dbReference>
<dbReference type="InterPro" id="IPR000073">
    <property type="entry name" value="AB_hydrolase_1"/>
</dbReference>
<dbReference type="OrthoDB" id="9804723at2"/>
<dbReference type="GO" id="GO:0016020">
    <property type="term" value="C:membrane"/>
    <property type="evidence" value="ECO:0007669"/>
    <property type="project" value="TreeGrafter"/>
</dbReference>
<evidence type="ECO:0000259" key="1">
    <source>
        <dbReference type="Pfam" id="PF12697"/>
    </source>
</evidence>
<keyword evidence="2" id="KW-0378">Hydrolase</keyword>
<evidence type="ECO:0000313" key="3">
    <source>
        <dbReference type="Proteomes" id="UP000285523"/>
    </source>
</evidence>
<reference evidence="2 3" key="1">
    <citation type="submission" date="2018-09" db="EMBL/GenBank/DDBJ databases">
        <title>Draft genome sequence of Rhodopseudomonas palustris 2.1.18.</title>
        <authorList>
            <person name="Robertson S.L."/>
            <person name="Meyer T.E."/>
            <person name="Kyndt J.A."/>
        </authorList>
    </citation>
    <scope>NUCLEOTIDE SEQUENCE [LARGE SCALE GENOMIC DNA]</scope>
    <source>
        <strain evidence="2 3">2.1.18</strain>
    </source>
</reference>